<reference evidence="2" key="2">
    <citation type="submission" date="2015-01" db="EMBL/GenBank/DDBJ databases">
        <title>Evolutionary Origins and Diversification of the Mycorrhizal Mutualists.</title>
        <authorList>
            <consortium name="DOE Joint Genome Institute"/>
            <consortium name="Mycorrhizal Genomics Consortium"/>
            <person name="Kohler A."/>
            <person name="Kuo A."/>
            <person name="Nagy L.G."/>
            <person name="Floudas D."/>
            <person name="Copeland A."/>
            <person name="Barry K.W."/>
            <person name="Cichocki N."/>
            <person name="Veneault-Fourrey C."/>
            <person name="LaButti K."/>
            <person name="Lindquist E.A."/>
            <person name="Lipzen A."/>
            <person name="Lundell T."/>
            <person name="Morin E."/>
            <person name="Murat C."/>
            <person name="Riley R."/>
            <person name="Ohm R."/>
            <person name="Sun H."/>
            <person name="Tunlid A."/>
            <person name="Henrissat B."/>
            <person name="Grigoriev I.V."/>
            <person name="Hibbett D.S."/>
            <person name="Martin F."/>
        </authorList>
    </citation>
    <scope>NUCLEOTIDE SEQUENCE [LARGE SCALE GENOMIC DNA]</scope>
    <source>
        <strain evidence="2">Marx 270</strain>
    </source>
</reference>
<organism evidence="1 2">
    <name type="scientific">Pisolithus tinctorius Marx 270</name>
    <dbReference type="NCBI Taxonomy" id="870435"/>
    <lineage>
        <taxon>Eukaryota</taxon>
        <taxon>Fungi</taxon>
        <taxon>Dikarya</taxon>
        <taxon>Basidiomycota</taxon>
        <taxon>Agaricomycotina</taxon>
        <taxon>Agaricomycetes</taxon>
        <taxon>Agaricomycetidae</taxon>
        <taxon>Boletales</taxon>
        <taxon>Sclerodermatineae</taxon>
        <taxon>Pisolithaceae</taxon>
        <taxon>Pisolithus</taxon>
    </lineage>
</organism>
<keyword evidence="2" id="KW-1185">Reference proteome</keyword>
<dbReference type="HOGENOM" id="CLU_1759558_0_0_1"/>
<sequence>MSLMIGDRHVASRPHVALGAAFRITDRQPSYTLISVVFGLHTNVCSPRGSRPSHGLSEVEPKSQYWRWYRYHNSSHGRASRTIRMALTIHSRTLEFTRRASGAHDWGCRARQEIAYGIQFSIFNNCQLSRPSLTPKLQGSGLKAPKPC</sequence>
<dbReference type="EMBL" id="KN832113">
    <property type="protein sequence ID" value="KIN94134.1"/>
    <property type="molecule type" value="Genomic_DNA"/>
</dbReference>
<dbReference type="InParanoid" id="A0A0C3MZ06"/>
<evidence type="ECO:0000313" key="2">
    <source>
        <dbReference type="Proteomes" id="UP000054217"/>
    </source>
</evidence>
<reference evidence="1 2" key="1">
    <citation type="submission" date="2014-04" db="EMBL/GenBank/DDBJ databases">
        <authorList>
            <consortium name="DOE Joint Genome Institute"/>
            <person name="Kuo A."/>
            <person name="Kohler A."/>
            <person name="Costa M.D."/>
            <person name="Nagy L.G."/>
            <person name="Floudas D."/>
            <person name="Copeland A."/>
            <person name="Barry K.W."/>
            <person name="Cichocki N."/>
            <person name="Veneault-Fourrey C."/>
            <person name="LaButti K."/>
            <person name="Lindquist E.A."/>
            <person name="Lipzen A."/>
            <person name="Lundell T."/>
            <person name="Morin E."/>
            <person name="Murat C."/>
            <person name="Sun H."/>
            <person name="Tunlid A."/>
            <person name="Henrissat B."/>
            <person name="Grigoriev I.V."/>
            <person name="Hibbett D.S."/>
            <person name="Martin F."/>
            <person name="Nordberg H.P."/>
            <person name="Cantor M.N."/>
            <person name="Hua S.X."/>
        </authorList>
    </citation>
    <scope>NUCLEOTIDE SEQUENCE [LARGE SCALE GENOMIC DNA]</scope>
    <source>
        <strain evidence="1 2">Marx 270</strain>
    </source>
</reference>
<gene>
    <name evidence="1" type="ORF">M404DRAFT_413963</name>
</gene>
<proteinExistence type="predicted"/>
<dbReference type="AlphaFoldDB" id="A0A0C3MZ06"/>
<dbReference type="Proteomes" id="UP000054217">
    <property type="component" value="Unassembled WGS sequence"/>
</dbReference>
<evidence type="ECO:0000313" key="1">
    <source>
        <dbReference type="EMBL" id="KIN94134.1"/>
    </source>
</evidence>
<accession>A0A0C3MZ06</accession>
<name>A0A0C3MZ06_PISTI</name>
<protein>
    <submittedName>
        <fullName evidence="1">Uncharacterized protein</fullName>
    </submittedName>
</protein>